<evidence type="ECO:0000259" key="4">
    <source>
        <dbReference type="Pfam" id="PF06429"/>
    </source>
</evidence>
<comment type="caution">
    <text evidence="6">The sequence shown here is derived from an EMBL/GenBank/DDBJ whole genome shotgun (WGS) entry which is preliminary data.</text>
</comment>
<gene>
    <name evidence="6" type="primary">flgG_4</name>
    <name evidence="6" type="ORF">BEH84_05637</name>
</gene>
<organism evidence="6 7">
    <name type="scientific">Eisenbergiella tayi</name>
    <dbReference type="NCBI Taxonomy" id="1432052"/>
    <lineage>
        <taxon>Bacteria</taxon>
        <taxon>Bacillati</taxon>
        <taxon>Bacillota</taxon>
        <taxon>Clostridia</taxon>
        <taxon>Lachnospirales</taxon>
        <taxon>Lachnospiraceae</taxon>
        <taxon>Eisenbergiella</taxon>
    </lineage>
</organism>
<protein>
    <submittedName>
        <fullName evidence="6">Flagellar basal-body rod protein FlgG</fullName>
    </submittedName>
</protein>
<dbReference type="SUPFAM" id="SSF117143">
    <property type="entry name" value="Flagellar hook protein flgE"/>
    <property type="match status" value="1"/>
</dbReference>
<evidence type="ECO:0000259" key="5">
    <source>
        <dbReference type="Pfam" id="PF22692"/>
    </source>
</evidence>
<dbReference type="InterPro" id="IPR053967">
    <property type="entry name" value="LlgE_F_G-like_D1"/>
</dbReference>
<dbReference type="GO" id="GO:0071978">
    <property type="term" value="P:bacterial-type flagellum-dependent swarming motility"/>
    <property type="evidence" value="ECO:0007669"/>
    <property type="project" value="TreeGrafter"/>
</dbReference>
<evidence type="ECO:0000256" key="2">
    <source>
        <dbReference type="RuleBase" id="RU362116"/>
    </source>
</evidence>
<dbReference type="InterPro" id="IPR010930">
    <property type="entry name" value="Flg_bb/hook_C_dom"/>
</dbReference>
<dbReference type="GO" id="GO:0009425">
    <property type="term" value="C:bacterial-type flagellum basal body"/>
    <property type="evidence" value="ECO:0007669"/>
    <property type="project" value="UniProtKB-SubCell"/>
</dbReference>
<feature type="domain" description="Flagellar basal body rod protein N-terminal" evidence="3">
    <location>
        <begin position="15"/>
        <end position="35"/>
    </location>
</feature>
<dbReference type="GeneID" id="93301500"/>
<dbReference type="Pfam" id="PF06429">
    <property type="entry name" value="Flg_bbr_C"/>
    <property type="match status" value="1"/>
</dbReference>
<comment type="subcellular location">
    <subcellularLocation>
        <location evidence="2">Bacterial flagellum basal body</location>
    </subcellularLocation>
</comment>
<dbReference type="RefSeq" id="WP_009250547.1">
    <property type="nucleotide sequence ID" value="NZ_CABMHK010000138.1"/>
</dbReference>
<dbReference type="NCBIfam" id="TIGR03506">
    <property type="entry name" value="FlgEFG_subfam"/>
    <property type="match status" value="1"/>
</dbReference>
<sequence>MFQGFYNLGSEMLCQTRNMNVISNNMANVATAGFKRDDFQASAFREVMMSRYQGSSDTSPAALGNMAMVRSADTTVTDYSQGMFRETENTLDFALTTPGFFCVQTEGGTVYTRNGSFALDEEGYLTLPTVGRVLGQNGPIQLPTDDIISDSRGNIFSADGQTLYGTLSVVDFQNYDEQLVKTTGGAFTAQDAGTPVDADVKWKATEGSNVNPMDEMTAMMSGQRSLQSAAQILKMYDHLMDKTVTQLGPA</sequence>
<accession>A0A1E3AI34</accession>
<dbReference type="InterPro" id="IPR001444">
    <property type="entry name" value="Flag_bb_rod_N"/>
</dbReference>
<dbReference type="PANTHER" id="PTHR30435:SF19">
    <property type="entry name" value="FLAGELLAR BASAL-BODY ROD PROTEIN FLGG"/>
    <property type="match status" value="1"/>
</dbReference>
<evidence type="ECO:0000313" key="7">
    <source>
        <dbReference type="Proteomes" id="UP000095003"/>
    </source>
</evidence>
<reference evidence="6 7" key="1">
    <citation type="submission" date="2016-07" db="EMBL/GenBank/DDBJ databases">
        <title>Characterization of isolates of Eisenbergiella tayi derived from blood cultures, using whole genome sequencing.</title>
        <authorList>
            <person name="Burdz T."/>
            <person name="Wiebe D."/>
            <person name="Huynh C."/>
            <person name="Bernard K."/>
        </authorList>
    </citation>
    <scope>NUCLEOTIDE SEQUENCE [LARGE SCALE GENOMIC DNA]</scope>
    <source>
        <strain evidence="6 7">NML 120489</strain>
    </source>
</reference>
<name>A0A1E3AI34_9FIRM</name>
<keyword evidence="2" id="KW-0975">Bacterial flagellum</keyword>
<dbReference type="InterPro" id="IPR037925">
    <property type="entry name" value="FlgE/F/G-like"/>
</dbReference>
<dbReference type="EMBL" id="MCGI01000006">
    <property type="protein sequence ID" value="ODM08312.1"/>
    <property type="molecule type" value="Genomic_DNA"/>
</dbReference>
<dbReference type="Proteomes" id="UP000095003">
    <property type="component" value="Unassembled WGS sequence"/>
</dbReference>
<comment type="similarity">
    <text evidence="1 2">Belongs to the flagella basal body rod proteins family.</text>
</comment>
<evidence type="ECO:0000256" key="1">
    <source>
        <dbReference type="ARBA" id="ARBA00009677"/>
    </source>
</evidence>
<dbReference type="PANTHER" id="PTHR30435">
    <property type="entry name" value="FLAGELLAR PROTEIN"/>
    <property type="match status" value="1"/>
</dbReference>
<proteinExistence type="inferred from homology"/>
<feature type="domain" description="Flagellar basal-body/hook protein C-terminal" evidence="4">
    <location>
        <begin position="204"/>
        <end position="243"/>
    </location>
</feature>
<evidence type="ECO:0000313" key="6">
    <source>
        <dbReference type="EMBL" id="ODM08312.1"/>
    </source>
</evidence>
<keyword evidence="6" id="KW-0969">Cilium</keyword>
<dbReference type="Pfam" id="PF00460">
    <property type="entry name" value="Flg_bb_rod"/>
    <property type="match status" value="1"/>
</dbReference>
<dbReference type="Pfam" id="PF22692">
    <property type="entry name" value="LlgE_F_G_D1"/>
    <property type="match status" value="1"/>
</dbReference>
<keyword evidence="6" id="KW-0282">Flagellum</keyword>
<dbReference type="InterPro" id="IPR020013">
    <property type="entry name" value="Flagellar_FlgE/F/G"/>
</dbReference>
<dbReference type="AlphaFoldDB" id="A0A1E3AI34"/>
<keyword evidence="6" id="KW-0966">Cell projection</keyword>
<feature type="domain" description="Flagellar hook protein FlgE/F/G-like D1" evidence="5">
    <location>
        <begin position="98"/>
        <end position="145"/>
    </location>
</feature>
<evidence type="ECO:0000259" key="3">
    <source>
        <dbReference type="Pfam" id="PF00460"/>
    </source>
</evidence>